<dbReference type="InterPro" id="IPR024185">
    <property type="entry name" value="FTHF_cligase-like_sf"/>
</dbReference>
<reference evidence="4 6" key="2">
    <citation type="submission" date="2019-10" db="EMBL/GenBank/DDBJ databases">
        <authorList>
            <person name="Karimi E."/>
        </authorList>
    </citation>
    <scope>NUCLEOTIDE SEQUENCE [LARGE SCALE GENOMIC DNA]</scope>
    <source>
        <strain evidence="4">Bacillus sp. 71</strain>
    </source>
</reference>
<feature type="domain" description="LUD" evidence="2">
    <location>
        <begin position="51"/>
        <end position="236"/>
    </location>
</feature>
<evidence type="ECO:0000313" key="3">
    <source>
        <dbReference type="EMBL" id="OOR07833.1"/>
    </source>
</evidence>
<dbReference type="Gene3D" id="3.40.50.10420">
    <property type="entry name" value="NagB/RpiA/CoA transferase-like"/>
    <property type="match status" value="1"/>
</dbReference>
<accession>A0A653XC42</accession>
<proteinExistence type="inferred from homology"/>
<evidence type="ECO:0000313" key="5">
    <source>
        <dbReference type="Proteomes" id="UP000190696"/>
    </source>
</evidence>
<dbReference type="AlphaFoldDB" id="A0A0A0WR14"/>
<dbReference type="Pfam" id="PF02589">
    <property type="entry name" value="LUD_dom"/>
    <property type="match status" value="1"/>
</dbReference>
<organism evidence="4 6">
    <name type="scientific">Bacillus mycoides</name>
    <dbReference type="NCBI Taxonomy" id="1405"/>
    <lineage>
        <taxon>Bacteria</taxon>
        <taxon>Bacillati</taxon>
        <taxon>Bacillota</taxon>
        <taxon>Bacilli</taxon>
        <taxon>Bacillales</taxon>
        <taxon>Bacillaceae</taxon>
        <taxon>Bacillus</taxon>
        <taxon>Bacillus cereus group</taxon>
    </lineage>
</organism>
<comment type="function">
    <text evidence="1">Is involved in L-lactate degradation and allows cells to grow with lactate as the sole carbon source.</text>
</comment>
<dbReference type="InterPro" id="IPR022823">
    <property type="entry name" value="LutC"/>
</dbReference>
<evidence type="ECO:0000313" key="6">
    <source>
        <dbReference type="Proteomes" id="UP000437562"/>
    </source>
</evidence>
<dbReference type="RefSeq" id="WP_002030525.1">
    <property type="nucleotide sequence ID" value="NZ_CP009746.1"/>
</dbReference>
<dbReference type="HAMAP" id="MF_02104">
    <property type="entry name" value="LutC"/>
    <property type="match status" value="1"/>
</dbReference>
<dbReference type="GO" id="GO:0006089">
    <property type="term" value="P:lactate metabolic process"/>
    <property type="evidence" value="ECO:0007669"/>
    <property type="project" value="UniProtKB-UniRule"/>
</dbReference>
<evidence type="ECO:0000259" key="2">
    <source>
        <dbReference type="Pfam" id="PF02589"/>
    </source>
</evidence>
<dbReference type="Proteomes" id="UP000190696">
    <property type="component" value="Unassembled WGS sequence"/>
</dbReference>
<dbReference type="EMBL" id="CABWMC010000023">
    <property type="protein sequence ID" value="VXC25872.1"/>
    <property type="molecule type" value="Genomic_DNA"/>
</dbReference>
<comment type="similarity">
    <text evidence="1">Belongs to the LutC/YkgG family.</text>
</comment>
<accession>A0A0A0WR14</accession>
<evidence type="ECO:0000313" key="4">
    <source>
        <dbReference type="EMBL" id="VXC25872.1"/>
    </source>
</evidence>
<evidence type="ECO:0000256" key="1">
    <source>
        <dbReference type="HAMAP-Rule" id="MF_02104"/>
    </source>
</evidence>
<dbReference type="InterPro" id="IPR037171">
    <property type="entry name" value="NagB/RpiA_transferase-like"/>
</dbReference>
<dbReference type="SMR" id="A0A0A0WR14"/>
<dbReference type="Proteomes" id="UP000437562">
    <property type="component" value="Unassembled WGS sequence"/>
</dbReference>
<name>A0A0A0WR14_BACMY</name>
<reference evidence="3 5" key="1">
    <citation type="submission" date="2017-01" db="EMBL/GenBank/DDBJ databases">
        <title>Bacillus cereus isolates.</title>
        <authorList>
            <person name="Beno S.M."/>
        </authorList>
    </citation>
    <scope>NUCLEOTIDE SEQUENCE [LARGE SCALE GENOMIC DNA]</scope>
    <source>
        <strain evidence="3 5">FSL W7-1108</strain>
    </source>
</reference>
<dbReference type="EMBL" id="MUAI01000002">
    <property type="protein sequence ID" value="OOR07833.1"/>
    <property type="molecule type" value="Genomic_DNA"/>
</dbReference>
<dbReference type="KEGG" id="bww:bwei_3704"/>
<dbReference type="OMA" id="MPSCVNI"/>
<dbReference type="PANTHER" id="PTHR43682:SF1">
    <property type="entry name" value="LACTATE UTILIZATION PROTEIN C"/>
    <property type="match status" value="1"/>
</dbReference>
<protein>
    <recommendedName>
        <fullName evidence="1">Lactate utilization protein C</fullName>
    </recommendedName>
</protein>
<dbReference type="SUPFAM" id="SSF100950">
    <property type="entry name" value="NagB/RpiA/CoA transferase-like"/>
    <property type="match status" value="1"/>
</dbReference>
<dbReference type="InterPro" id="IPR003741">
    <property type="entry name" value="LUD_dom"/>
</dbReference>
<dbReference type="PANTHER" id="PTHR43682">
    <property type="entry name" value="LACTATE UTILIZATION PROTEIN C"/>
    <property type="match status" value="1"/>
</dbReference>
<gene>
    <name evidence="1 4" type="primary">lutC</name>
    <name evidence="4" type="ORF">BACI71_30376</name>
    <name evidence="3" type="ORF">BW900_04795</name>
</gene>
<sequence>MTGLIQNRESFLDNIAKELGRARKTEGVERPAWKSNVNVETLKDYSQEELLEVFKKQCTNIHTTVVETTNDRLREDIQKVIVENGGGPIILSADERFDSYGLTSLFKEELPKQNVEVNVWDPEKKEENMRIAEKANIGIAFSDYTLAESGTIVVQSHKGQGRSLHFLPTVYFAIIPRETLVPRITQAVQDMNSRVEKGEAVASCINFITGPSNSADIEMNLVVGVHGPLKAVYFIV</sequence>